<dbReference type="SMART" id="SM01209">
    <property type="entry name" value="GARS_A"/>
    <property type="match status" value="1"/>
</dbReference>
<dbReference type="SUPFAM" id="SSF56059">
    <property type="entry name" value="Glutathione synthetase ATP-binding domain-like"/>
    <property type="match status" value="1"/>
</dbReference>
<evidence type="ECO:0000256" key="5">
    <source>
        <dbReference type="ARBA" id="ARBA00022741"/>
    </source>
</evidence>
<dbReference type="InterPro" id="IPR016185">
    <property type="entry name" value="PreATP-grasp_dom_sf"/>
</dbReference>
<dbReference type="Pfam" id="PF02843">
    <property type="entry name" value="GARS_C"/>
    <property type="match status" value="1"/>
</dbReference>
<dbReference type="InterPro" id="IPR020562">
    <property type="entry name" value="PRibGlycinamide_synth_N"/>
</dbReference>
<dbReference type="EMBL" id="UINC01061211">
    <property type="protein sequence ID" value="SVB86547.1"/>
    <property type="molecule type" value="Genomic_DNA"/>
</dbReference>
<keyword evidence="7" id="KW-0067">ATP-binding</keyword>
<reference evidence="13" key="1">
    <citation type="submission" date="2018-05" db="EMBL/GenBank/DDBJ databases">
        <authorList>
            <person name="Lanie J.A."/>
            <person name="Ng W.-L."/>
            <person name="Kazmierczak K.M."/>
            <person name="Andrzejewski T.M."/>
            <person name="Davidsen T.M."/>
            <person name="Wayne K.J."/>
            <person name="Tettelin H."/>
            <person name="Glass J.I."/>
            <person name="Rusch D."/>
            <person name="Podicherti R."/>
            <person name="Tsui H.-C.T."/>
            <person name="Winkler M.E."/>
        </authorList>
    </citation>
    <scope>NUCLEOTIDE SEQUENCE</scope>
</reference>
<dbReference type="InterPro" id="IPR011761">
    <property type="entry name" value="ATP-grasp"/>
</dbReference>
<evidence type="ECO:0000256" key="3">
    <source>
        <dbReference type="ARBA" id="ARBA00022598"/>
    </source>
</evidence>
<dbReference type="PANTHER" id="PTHR43472:SF1">
    <property type="entry name" value="PHOSPHORIBOSYLAMINE--GLYCINE LIGASE, CHLOROPLASTIC"/>
    <property type="match status" value="1"/>
</dbReference>
<keyword evidence="8" id="KW-0464">Manganese</keyword>
<dbReference type="InterPro" id="IPR011054">
    <property type="entry name" value="Rudment_hybrid_motif"/>
</dbReference>
<accession>A0A382HI07</accession>
<dbReference type="SMART" id="SM01210">
    <property type="entry name" value="GARS_C"/>
    <property type="match status" value="1"/>
</dbReference>
<comment type="similarity">
    <text evidence="9">Belongs to the GARS family.</text>
</comment>
<dbReference type="InterPro" id="IPR037123">
    <property type="entry name" value="PRibGlycinamide_synth_C_sf"/>
</dbReference>
<dbReference type="InterPro" id="IPR000115">
    <property type="entry name" value="PRibGlycinamide_synth"/>
</dbReference>
<evidence type="ECO:0000259" key="12">
    <source>
        <dbReference type="PROSITE" id="PS50975"/>
    </source>
</evidence>
<comment type="pathway">
    <text evidence="1">Purine metabolism; IMP biosynthesis via de novo pathway; N(1)-(5-phospho-D-ribosyl)glycinamide from 5-phospho-alpha-D-ribose 1-diphosphate: step 2/2.</text>
</comment>
<dbReference type="Pfam" id="PF02844">
    <property type="entry name" value="GARS_N"/>
    <property type="match status" value="1"/>
</dbReference>
<evidence type="ECO:0000256" key="11">
    <source>
        <dbReference type="ARBA" id="ARBA00042864"/>
    </source>
</evidence>
<dbReference type="Gene3D" id="3.90.600.10">
    <property type="entry name" value="Phosphoribosylglycinamide synthetase, C-terminal domain"/>
    <property type="match status" value="1"/>
</dbReference>
<evidence type="ECO:0000256" key="8">
    <source>
        <dbReference type="ARBA" id="ARBA00023211"/>
    </source>
</evidence>
<dbReference type="UniPathway" id="UPA00074">
    <property type="reaction ID" value="UER00125"/>
</dbReference>
<evidence type="ECO:0000256" key="4">
    <source>
        <dbReference type="ARBA" id="ARBA00022723"/>
    </source>
</evidence>
<proteinExistence type="inferred from homology"/>
<dbReference type="Gene3D" id="3.30.1490.20">
    <property type="entry name" value="ATP-grasp fold, A domain"/>
    <property type="match status" value="1"/>
</dbReference>
<keyword evidence="5" id="KW-0547">Nucleotide-binding</keyword>
<keyword evidence="3" id="KW-0436">Ligase</keyword>
<keyword evidence="6" id="KW-0658">Purine biosynthesis</keyword>
<dbReference type="NCBIfam" id="TIGR00877">
    <property type="entry name" value="purD"/>
    <property type="match status" value="1"/>
</dbReference>
<organism evidence="13">
    <name type="scientific">marine metagenome</name>
    <dbReference type="NCBI Taxonomy" id="408172"/>
    <lineage>
        <taxon>unclassified sequences</taxon>
        <taxon>metagenomes</taxon>
        <taxon>ecological metagenomes</taxon>
    </lineage>
</organism>
<evidence type="ECO:0000256" key="6">
    <source>
        <dbReference type="ARBA" id="ARBA00022755"/>
    </source>
</evidence>
<evidence type="ECO:0000256" key="7">
    <source>
        <dbReference type="ARBA" id="ARBA00022840"/>
    </source>
</evidence>
<name>A0A382HI07_9ZZZZ</name>
<gene>
    <name evidence="13" type="ORF">METZ01_LOCUS239401</name>
</gene>
<evidence type="ECO:0000256" key="10">
    <source>
        <dbReference type="ARBA" id="ARBA00042242"/>
    </source>
</evidence>
<protein>
    <recommendedName>
        <fullName evidence="2">phosphoribosylamine--glycine ligase</fullName>
        <ecNumber evidence="2">6.3.4.13</ecNumber>
    </recommendedName>
    <alternativeName>
        <fullName evidence="10">Glycinamide ribonucleotide synthetase</fullName>
    </alternativeName>
    <alternativeName>
        <fullName evidence="11">Phosphoribosylglycinamide synthetase</fullName>
    </alternativeName>
</protein>
<evidence type="ECO:0000256" key="1">
    <source>
        <dbReference type="ARBA" id="ARBA00005174"/>
    </source>
</evidence>
<dbReference type="InterPro" id="IPR020561">
    <property type="entry name" value="PRibGlycinamid_synth_ATP-grasp"/>
</dbReference>
<dbReference type="GO" id="GO:0046872">
    <property type="term" value="F:metal ion binding"/>
    <property type="evidence" value="ECO:0007669"/>
    <property type="project" value="UniProtKB-KW"/>
</dbReference>
<evidence type="ECO:0000313" key="13">
    <source>
        <dbReference type="EMBL" id="SVB86547.1"/>
    </source>
</evidence>
<dbReference type="EC" id="6.3.4.13" evidence="2"/>
<dbReference type="PANTHER" id="PTHR43472">
    <property type="entry name" value="PHOSPHORIBOSYLAMINE--GLYCINE LIGASE"/>
    <property type="match status" value="1"/>
</dbReference>
<dbReference type="InterPro" id="IPR013815">
    <property type="entry name" value="ATP_grasp_subdomain_1"/>
</dbReference>
<dbReference type="Pfam" id="PF01071">
    <property type="entry name" value="GARS_A"/>
    <property type="match status" value="1"/>
</dbReference>
<feature type="domain" description="ATP-grasp" evidence="12">
    <location>
        <begin position="109"/>
        <end position="315"/>
    </location>
</feature>
<dbReference type="GO" id="GO:0009113">
    <property type="term" value="P:purine nucleobase biosynthetic process"/>
    <property type="evidence" value="ECO:0007669"/>
    <property type="project" value="InterPro"/>
</dbReference>
<dbReference type="Gene3D" id="3.40.50.20">
    <property type="match status" value="1"/>
</dbReference>
<dbReference type="GO" id="GO:0005524">
    <property type="term" value="F:ATP binding"/>
    <property type="evidence" value="ECO:0007669"/>
    <property type="project" value="UniProtKB-KW"/>
</dbReference>
<dbReference type="Gene3D" id="3.30.470.20">
    <property type="entry name" value="ATP-grasp fold, B domain"/>
    <property type="match status" value="1"/>
</dbReference>
<dbReference type="SUPFAM" id="SSF51246">
    <property type="entry name" value="Rudiment single hybrid motif"/>
    <property type="match status" value="1"/>
</dbReference>
<sequence>MKKNVLILGSGGREHALAWSFSNDKNVDKVFCAPGNGGTEEIAENIIVNLANHQEILRMAHEKKIGLTVVGPENPLADGIVDVFRKEGLRIFGPDSYCSQLESSKLFARDLMAENNIPQPLYYSCNTRKDVETLKEILGLPLVLKADGLAAGKGVIVCKVEKEYKQALKDIFEDQQFGDAARRISLERCLVGEELSVFAVCYEKDYIVLNSAQDYKRVFNEDKGPNTGGMGAYSPTPLSTPQLLKRVGSEIIQPVLNAMFERGHPYTGFLYAGLMIVDGNPYVIEFNVRMGDPEAQVIVPLIRSSLFELLWNTTEGKLMDTKVRTSSQVAVTVVLAVEGYPGVYDKGMKIKGLDGLKGRLVFHAGTRRQGHDIVT</sequence>
<dbReference type="AlphaFoldDB" id="A0A382HI07"/>
<feature type="non-terminal residue" evidence="13">
    <location>
        <position position="375"/>
    </location>
</feature>
<dbReference type="SUPFAM" id="SSF52440">
    <property type="entry name" value="PreATP-grasp domain"/>
    <property type="match status" value="1"/>
</dbReference>
<dbReference type="FunFam" id="3.40.50.20:FF:000006">
    <property type="entry name" value="Phosphoribosylamine--glycine ligase, chloroplastic"/>
    <property type="match status" value="1"/>
</dbReference>
<dbReference type="GO" id="GO:0004637">
    <property type="term" value="F:phosphoribosylamine-glycine ligase activity"/>
    <property type="evidence" value="ECO:0007669"/>
    <property type="project" value="UniProtKB-EC"/>
</dbReference>
<evidence type="ECO:0000256" key="2">
    <source>
        <dbReference type="ARBA" id="ARBA00013255"/>
    </source>
</evidence>
<dbReference type="PROSITE" id="PS50975">
    <property type="entry name" value="ATP_GRASP"/>
    <property type="match status" value="1"/>
</dbReference>
<keyword evidence="4" id="KW-0479">Metal-binding</keyword>
<dbReference type="GO" id="GO:0006189">
    <property type="term" value="P:'de novo' IMP biosynthetic process"/>
    <property type="evidence" value="ECO:0007669"/>
    <property type="project" value="UniProtKB-UniPathway"/>
</dbReference>
<evidence type="ECO:0000256" key="9">
    <source>
        <dbReference type="ARBA" id="ARBA00038345"/>
    </source>
</evidence>
<dbReference type="InterPro" id="IPR020560">
    <property type="entry name" value="PRibGlycinamide_synth_C-dom"/>
</dbReference>